<comment type="similarity">
    <text evidence="1">Belongs to the ROK (NagC/XylR) family.</text>
</comment>
<accession>A0A7X2V532</accession>
<evidence type="ECO:0000313" key="3">
    <source>
        <dbReference type="EMBL" id="MTH54387.1"/>
    </source>
</evidence>
<feature type="region of interest" description="Disordered" evidence="2">
    <location>
        <begin position="293"/>
        <end position="312"/>
    </location>
</feature>
<dbReference type="OrthoDB" id="9795247at2"/>
<dbReference type="InterPro" id="IPR000600">
    <property type="entry name" value="ROK"/>
</dbReference>
<sequence length="312" mass="33304">MSYLCFDIGGTEVKYSLSDAAGNLAAPAAFSSGEASGKSILNGMKEIAARYPNVRGIAVSAPGFVDPDTGYLSNGGAITAFHGFQLKEYIEAFSGIPASVENDVNCAALAEKWKGNAMHDRDFLCMTIGTGIGGALFLNGELYRGHSNRAGEFGYMITNGTSVNTPHESTLSRMSSICSLRTHYAKMTGKAFENVSGLDVFAAYEAGDPAAAGLVRHFLLNIATGLYNLIYCLNPKKILIGGAVSNRTALIRELWEQLHYLGLTEADVELDTCLYKNHAGMIGALYHHLHGTGKEEDKNRAGSGAHSLPNHQ</sequence>
<dbReference type="PANTHER" id="PTHR18964">
    <property type="entry name" value="ROK (REPRESSOR, ORF, KINASE) FAMILY"/>
    <property type="match status" value="1"/>
</dbReference>
<name>A0A7X2V532_9BACI</name>
<reference evidence="3 4" key="1">
    <citation type="journal article" date="2017" name="Int. J. Syst. Evol. Microbiol.">
        <title>Bacillus mangrovi sp. nov., isolated from a sediment sample from a mangrove forest.</title>
        <authorList>
            <person name="Gupta V."/>
            <person name="Singh P.K."/>
            <person name="Korpole S."/>
            <person name="Tanuku N.R.S."/>
            <person name="Pinnaka A.K."/>
        </authorList>
    </citation>
    <scope>NUCLEOTIDE SEQUENCE [LARGE SCALE GENOMIC DNA]</scope>
    <source>
        <strain evidence="3 4">KCTC 33872</strain>
    </source>
</reference>
<protein>
    <submittedName>
        <fullName evidence="3">ROK family protein</fullName>
    </submittedName>
</protein>
<evidence type="ECO:0000313" key="4">
    <source>
        <dbReference type="Proteomes" id="UP000434639"/>
    </source>
</evidence>
<dbReference type="PANTHER" id="PTHR18964:SF165">
    <property type="entry name" value="BETA-GLUCOSIDE KINASE"/>
    <property type="match status" value="1"/>
</dbReference>
<proteinExistence type="inferred from homology"/>
<comment type="caution">
    <text evidence="3">The sequence shown here is derived from an EMBL/GenBank/DDBJ whole genome shotgun (WGS) entry which is preliminary data.</text>
</comment>
<evidence type="ECO:0000256" key="2">
    <source>
        <dbReference type="SAM" id="MobiDB-lite"/>
    </source>
</evidence>
<dbReference type="SUPFAM" id="SSF53067">
    <property type="entry name" value="Actin-like ATPase domain"/>
    <property type="match status" value="1"/>
</dbReference>
<dbReference type="Pfam" id="PF00480">
    <property type="entry name" value="ROK"/>
    <property type="match status" value="1"/>
</dbReference>
<organism evidence="3 4">
    <name type="scientific">Metabacillus mangrovi</name>
    <dbReference type="NCBI Taxonomy" id="1491830"/>
    <lineage>
        <taxon>Bacteria</taxon>
        <taxon>Bacillati</taxon>
        <taxon>Bacillota</taxon>
        <taxon>Bacilli</taxon>
        <taxon>Bacillales</taxon>
        <taxon>Bacillaceae</taxon>
        <taxon>Metabacillus</taxon>
    </lineage>
</organism>
<dbReference type="CDD" id="cd24068">
    <property type="entry name" value="ASKHA_NBD_ROK_FnNanK-like"/>
    <property type="match status" value="1"/>
</dbReference>
<dbReference type="Proteomes" id="UP000434639">
    <property type="component" value="Unassembled WGS sequence"/>
</dbReference>
<gene>
    <name evidence="3" type="ORF">GKZ89_13335</name>
</gene>
<dbReference type="Gene3D" id="3.30.420.40">
    <property type="match status" value="2"/>
</dbReference>
<dbReference type="EMBL" id="WMIB01000013">
    <property type="protein sequence ID" value="MTH54387.1"/>
    <property type="molecule type" value="Genomic_DNA"/>
</dbReference>
<evidence type="ECO:0000256" key="1">
    <source>
        <dbReference type="ARBA" id="ARBA00006479"/>
    </source>
</evidence>
<keyword evidence="4" id="KW-1185">Reference proteome</keyword>
<dbReference type="AlphaFoldDB" id="A0A7X2V532"/>
<dbReference type="InterPro" id="IPR043129">
    <property type="entry name" value="ATPase_NBD"/>
</dbReference>
<dbReference type="RefSeq" id="WP_155112894.1">
    <property type="nucleotide sequence ID" value="NZ_WMIB01000013.1"/>
</dbReference>